<evidence type="ECO:0000259" key="1">
    <source>
        <dbReference type="Pfam" id="PF00848"/>
    </source>
</evidence>
<name>A0ABT2MI53_9MYCO</name>
<protein>
    <submittedName>
        <fullName evidence="2">Aromatic ring-hydroxylating dioxygenase subunit alpha</fullName>
    </submittedName>
</protein>
<accession>A0ABT2MI53</accession>
<reference evidence="3" key="1">
    <citation type="submission" date="2023-07" db="EMBL/GenBank/DDBJ databases">
        <authorList>
            <person name="Deng Y."/>
            <person name="Zhang Y.-Q."/>
        </authorList>
    </citation>
    <scope>NUCLEOTIDE SEQUENCE [LARGE SCALE GENOMIC DNA]</scope>
    <source>
        <strain evidence="3">CPCC 205710</strain>
    </source>
</reference>
<feature type="domain" description="Aromatic-ring-hydroxylating dioxygenase alpha subunit C-terminal" evidence="1">
    <location>
        <begin position="26"/>
        <end position="221"/>
    </location>
</feature>
<dbReference type="InterPro" id="IPR015879">
    <property type="entry name" value="Ring_hydroxy_dOase_asu_C_dom"/>
</dbReference>
<dbReference type="SUPFAM" id="SSF55961">
    <property type="entry name" value="Bet v1-like"/>
    <property type="match status" value="1"/>
</dbReference>
<keyword evidence="2" id="KW-0223">Dioxygenase</keyword>
<dbReference type="Proteomes" id="UP001206639">
    <property type="component" value="Unassembled WGS sequence"/>
</dbReference>
<dbReference type="Gene3D" id="3.90.380.10">
    <property type="entry name" value="Naphthalene 1,2-dioxygenase Alpha Subunit, Chain A, domain 1"/>
    <property type="match status" value="1"/>
</dbReference>
<gene>
    <name evidence="2" type="ORF">N4S67_19850</name>
</gene>
<proteinExistence type="predicted"/>
<keyword evidence="3" id="KW-1185">Reference proteome</keyword>
<feature type="non-terminal residue" evidence="2">
    <location>
        <position position="1"/>
    </location>
</feature>
<organism evidence="2 3">
    <name type="scientific">Mycobacterium deserti</name>
    <dbReference type="NCBI Taxonomy" id="2978347"/>
    <lineage>
        <taxon>Bacteria</taxon>
        <taxon>Bacillati</taxon>
        <taxon>Actinomycetota</taxon>
        <taxon>Actinomycetes</taxon>
        <taxon>Mycobacteriales</taxon>
        <taxon>Mycobacteriaceae</taxon>
        <taxon>Mycobacterium</taxon>
    </lineage>
</organism>
<comment type="caution">
    <text evidence="2">The sequence shown here is derived from an EMBL/GenBank/DDBJ whole genome shotgun (WGS) entry which is preliminary data.</text>
</comment>
<evidence type="ECO:0000313" key="3">
    <source>
        <dbReference type="Proteomes" id="UP001206639"/>
    </source>
</evidence>
<dbReference type="RefSeq" id="WP_313959967.1">
    <property type="nucleotide sequence ID" value="NZ_JAODWD010000005.1"/>
</dbReference>
<sequence>LGGAGWMLDLIAGLHPDGMRVVAPPDRYRVKTDWKVASENFSGDLYHLSSLHQSVHEVGLVAAFDDNCELGRAYEFENGHSFMGHDWASVIPGFVLWGYPPHIKEKFDLSGMDEAQTYVLNSGVPTVGTIFPNFSFIRIFAVSKPGGAMEVMTSFRQWQPVAPGEIELWSWVLDWKFRADEDVQRQYDISQYNFGSGGIFEQDDTVAWEGPARAAASPWAKKTALKLHFQQGKNSSVDQAPDPTWTGPGIHRRTGFGEHNQLAFYREWLHGMRGKVPALVTSAVN</sequence>
<evidence type="ECO:0000313" key="2">
    <source>
        <dbReference type="EMBL" id="MCT7660661.1"/>
    </source>
</evidence>
<dbReference type="GO" id="GO:0051213">
    <property type="term" value="F:dioxygenase activity"/>
    <property type="evidence" value="ECO:0007669"/>
    <property type="project" value="UniProtKB-KW"/>
</dbReference>
<keyword evidence="2" id="KW-0560">Oxidoreductase</keyword>
<dbReference type="EMBL" id="JAODWD010000005">
    <property type="protein sequence ID" value="MCT7660661.1"/>
    <property type="molecule type" value="Genomic_DNA"/>
</dbReference>
<dbReference type="Pfam" id="PF00848">
    <property type="entry name" value="Ring_hydroxyl_A"/>
    <property type="match status" value="1"/>
</dbReference>